<feature type="transmembrane region" description="Helical" evidence="1">
    <location>
        <begin position="281"/>
        <end position="301"/>
    </location>
</feature>
<proteinExistence type="predicted"/>
<evidence type="ECO:0000313" key="3">
    <source>
        <dbReference type="Proteomes" id="UP000266861"/>
    </source>
</evidence>
<feature type="transmembrane region" description="Helical" evidence="1">
    <location>
        <begin position="97"/>
        <end position="115"/>
    </location>
</feature>
<dbReference type="OrthoDB" id="10443936at2759"/>
<protein>
    <submittedName>
        <fullName evidence="2">Uncharacterized protein</fullName>
    </submittedName>
</protein>
<comment type="caution">
    <text evidence="2">The sequence shown here is derived from an EMBL/GenBank/DDBJ whole genome shotgun (WGS) entry which is preliminary data.</text>
</comment>
<keyword evidence="1" id="KW-0812">Transmembrane</keyword>
<feature type="transmembrane region" description="Helical" evidence="1">
    <location>
        <begin position="168"/>
        <end position="187"/>
    </location>
</feature>
<keyword evidence="1" id="KW-0472">Membrane</keyword>
<organism evidence="2 3">
    <name type="scientific">Diversispora epigaea</name>
    <dbReference type="NCBI Taxonomy" id="1348612"/>
    <lineage>
        <taxon>Eukaryota</taxon>
        <taxon>Fungi</taxon>
        <taxon>Fungi incertae sedis</taxon>
        <taxon>Mucoromycota</taxon>
        <taxon>Glomeromycotina</taxon>
        <taxon>Glomeromycetes</taxon>
        <taxon>Diversisporales</taxon>
        <taxon>Diversisporaceae</taxon>
        <taxon>Diversispora</taxon>
    </lineage>
</organism>
<feature type="transmembrane region" description="Helical" evidence="1">
    <location>
        <begin position="313"/>
        <end position="330"/>
    </location>
</feature>
<keyword evidence="3" id="KW-1185">Reference proteome</keyword>
<keyword evidence="1" id="KW-1133">Transmembrane helix</keyword>
<dbReference type="AlphaFoldDB" id="A0A397IAK1"/>
<evidence type="ECO:0000256" key="1">
    <source>
        <dbReference type="SAM" id="Phobius"/>
    </source>
</evidence>
<dbReference type="Proteomes" id="UP000266861">
    <property type="component" value="Unassembled WGS sequence"/>
</dbReference>
<feature type="transmembrane region" description="Helical" evidence="1">
    <location>
        <begin position="57"/>
        <end position="77"/>
    </location>
</feature>
<gene>
    <name evidence="2" type="ORF">Glove_236g49</name>
</gene>
<name>A0A397IAK1_9GLOM</name>
<sequence length="376" mass="42795">MTDIEEGKIINLNTNSNINRDKKIFSQEEKNERILKLNLVQDASTENNSLTRVIRKYSLLCFLPFVGALIWIVFLFTDSDGDTISETAEIIKNSITGVSSIISILLGIKGIFIDIKSPSHEDQDKIGLLPDIHDSATCSINKRGSGEHLDEINDEIVKRTKKLRRAGTIHFTIILIFSIILLVLVFSDISMILKAIKCDAFIDCESTISHYCNLNNQPLYKKPFNKYRDEICVNLKGANCAKIGEVIECSNTILQCEEKTKPDFKKCEDYYYHGEDGTSSLIMEIFIITIGVSGLIYCFIMHEILLRPSKIKNWYPLTFIFACIFGLVSFKEDPQKLGFEKDVELKLFYCKSYYISRCILTSSDKEHLMKILSGLV</sequence>
<accession>A0A397IAK1</accession>
<reference evidence="2 3" key="1">
    <citation type="submission" date="2018-08" db="EMBL/GenBank/DDBJ databases">
        <title>Genome and evolution of the arbuscular mycorrhizal fungus Diversispora epigaea (formerly Glomus versiforme) and its bacterial endosymbionts.</title>
        <authorList>
            <person name="Sun X."/>
            <person name="Fei Z."/>
            <person name="Harrison M."/>
        </authorList>
    </citation>
    <scope>NUCLEOTIDE SEQUENCE [LARGE SCALE GENOMIC DNA]</scope>
    <source>
        <strain evidence="2 3">IT104</strain>
    </source>
</reference>
<dbReference type="EMBL" id="PQFF01000218">
    <property type="protein sequence ID" value="RHZ72859.1"/>
    <property type="molecule type" value="Genomic_DNA"/>
</dbReference>
<evidence type="ECO:0000313" key="2">
    <source>
        <dbReference type="EMBL" id="RHZ72859.1"/>
    </source>
</evidence>